<dbReference type="Proteomes" id="UP000185860">
    <property type="component" value="Unassembled WGS sequence"/>
</dbReference>
<comment type="caution">
    <text evidence="2">The sequence shown here is derived from an EMBL/GenBank/DDBJ whole genome shotgun (WGS) entry which is preliminary data.</text>
</comment>
<feature type="transmembrane region" description="Helical" evidence="1">
    <location>
        <begin position="254"/>
        <end position="270"/>
    </location>
</feature>
<gene>
    <name evidence="2" type="ORF">NIES2119_10900</name>
</gene>
<feature type="transmembrane region" description="Helical" evidence="1">
    <location>
        <begin position="150"/>
        <end position="169"/>
    </location>
</feature>
<feature type="transmembrane region" description="Helical" evidence="1">
    <location>
        <begin position="15"/>
        <end position="31"/>
    </location>
</feature>
<name>A0A1U7ILI5_9CYAN</name>
<dbReference type="AlphaFoldDB" id="A0A1U7ILI5"/>
<dbReference type="EMBL" id="MRCE01000009">
    <property type="protein sequence ID" value="OKH38062.1"/>
    <property type="molecule type" value="Genomic_DNA"/>
</dbReference>
<sequence length="496" mass="56819">MNQNSLHIKTVDKDSAIVSCFLSLLIVLIVIQTSDQFWHWFLFPVTLCGILIGIDAIDWFRGRLSIFDPVGIIGLLGFHFFFIAPLLHVSWDFWMGGDTTPPPDWRPWIGWMAILNFLGLWMYRFSRNLAFDFTQNPAKQTVWQLDRQRFIPILCFAMMFSAVLQLFVYQKFGGISNYIEAATRAARREGEGEFQGTGIIFLFSESFPILAMMGFAVFAQKHKKLQNWMILIIVLLVFIVLQMLFGGLRGSRSNTIWALFWVAGIIHFWIRQITKKEIAIGLVFMVLFMYIYGFFKTGGLEGISTAMEGQEARASLEEKSGRSWQGLVLQDLGRSDVQAFLLYRLMQHDSDYEYAWGRTYYAAISMLIPSVFWSDKPPDKIKEGTEVQFGMGSYHPLLWASSKVYGLAGETMLNFGPTVIPFAFIFLGVVVGNVRRFLFTWQAVDSRLILLPFLVNYCFVVLVADLDNQIYFLLKNGGFPFIVLVLSSNKIRIKGK</sequence>
<proteinExistence type="predicted"/>
<feature type="transmembrane region" description="Helical" evidence="1">
    <location>
        <begin position="415"/>
        <end position="434"/>
    </location>
</feature>
<feature type="transmembrane region" description="Helical" evidence="1">
    <location>
        <begin position="470"/>
        <end position="487"/>
    </location>
</feature>
<feature type="transmembrane region" description="Helical" evidence="1">
    <location>
        <begin position="446"/>
        <end position="464"/>
    </location>
</feature>
<evidence type="ECO:0000256" key="1">
    <source>
        <dbReference type="SAM" id="Phobius"/>
    </source>
</evidence>
<feature type="transmembrane region" description="Helical" evidence="1">
    <location>
        <begin position="199"/>
        <end position="219"/>
    </location>
</feature>
<accession>A0A1U7ILI5</accession>
<feature type="transmembrane region" description="Helical" evidence="1">
    <location>
        <begin position="108"/>
        <end position="125"/>
    </location>
</feature>
<evidence type="ECO:0000313" key="2">
    <source>
        <dbReference type="EMBL" id="OKH38062.1"/>
    </source>
</evidence>
<feature type="transmembrane region" description="Helical" evidence="1">
    <location>
        <begin position="37"/>
        <end position="54"/>
    </location>
</feature>
<keyword evidence="1" id="KW-0812">Transmembrane</keyword>
<dbReference type="OrthoDB" id="2379168at2"/>
<feature type="transmembrane region" description="Helical" evidence="1">
    <location>
        <begin position="66"/>
        <end position="88"/>
    </location>
</feature>
<protein>
    <recommendedName>
        <fullName evidence="4">Oligosaccharide repeat unit polymerase</fullName>
    </recommendedName>
</protein>
<feature type="transmembrane region" description="Helical" evidence="1">
    <location>
        <begin position="277"/>
        <end position="295"/>
    </location>
</feature>
<evidence type="ECO:0000313" key="3">
    <source>
        <dbReference type="Proteomes" id="UP000185860"/>
    </source>
</evidence>
<organism evidence="2 3">
    <name type="scientific">[Phormidium ambiguum] IAM M-71</name>
    <dbReference type="NCBI Taxonomy" id="454136"/>
    <lineage>
        <taxon>Bacteria</taxon>
        <taxon>Bacillati</taxon>
        <taxon>Cyanobacteriota</taxon>
        <taxon>Cyanophyceae</taxon>
        <taxon>Oscillatoriophycideae</taxon>
        <taxon>Aerosakkonematales</taxon>
        <taxon>Aerosakkonemataceae</taxon>
        <taxon>Floridanema</taxon>
    </lineage>
</organism>
<dbReference type="RefSeq" id="WP_073593500.1">
    <property type="nucleotide sequence ID" value="NZ_MRCE01000009.1"/>
</dbReference>
<keyword evidence="1" id="KW-0472">Membrane</keyword>
<keyword evidence="1" id="KW-1133">Transmembrane helix</keyword>
<dbReference type="STRING" id="454136.NIES2119_10900"/>
<feature type="transmembrane region" description="Helical" evidence="1">
    <location>
        <begin position="228"/>
        <end position="248"/>
    </location>
</feature>
<reference evidence="2 3" key="1">
    <citation type="submission" date="2016-11" db="EMBL/GenBank/DDBJ databases">
        <title>Draft Genome Sequences of Nine Cyanobacterial Strains from Diverse Habitats.</title>
        <authorList>
            <person name="Zhu T."/>
            <person name="Hou S."/>
            <person name="Lu X."/>
            <person name="Hess W.R."/>
        </authorList>
    </citation>
    <scope>NUCLEOTIDE SEQUENCE [LARGE SCALE GENOMIC DNA]</scope>
    <source>
        <strain evidence="2 3">IAM M-71</strain>
    </source>
</reference>
<evidence type="ECO:0008006" key="4">
    <source>
        <dbReference type="Google" id="ProtNLM"/>
    </source>
</evidence>